<keyword evidence="1" id="KW-0694">RNA-binding</keyword>
<dbReference type="Pfam" id="PF00076">
    <property type="entry name" value="RRM_1"/>
    <property type="match status" value="1"/>
</dbReference>
<evidence type="ECO:0000313" key="4">
    <source>
        <dbReference type="Proteomes" id="UP001203297"/>
    </source>
</evidence>
<dbReference type="InterPro" id="IPR035979">
    <property type="entry name" value="RBD_domain_sf"/>
</dbReference>
<evidence type="ECO:0000256" key="1">
    <source>
        <dbReference type="PROSITE-ProRule" id="PRU00176"/>
    </source>
</evidence>
<keyword evidence="4" id="KW-1185">Reference proteome</keyword>
<proteinExistence type="predicted"/>
<dbReference type="InterPro" id="IPR000504">
    <property type="entry name" value="RRM_dom"/>
</dbReference>
<dbReference type="InterPro" id="IPR050441">
    <property type="entry name" value="RBM"/>
</dbReference>
<organism evidence="3 4">
    <name type="scientific">Multifurca ochricompacta</name>
    <dbReference type="NCBI Taxonomy" id="376703"/>
    <lineage>
        <taxon>Eukaryota</taxon>
        <taxon>Fungi</taxon>
        <taxon>Dikarya</taxon>
        <taxon>Basidiomycota</taxon>
        <taxon>Agaricomycotina</taxon>
        <taxon>Agaricomycetes</taxon>
        <taxon>Russulales</taxon>
        <taxon>Russulaceae</taxon>
        <taxon>Multifurca</taxon>
    </lineage>
</organism>
<reference evidence="3" key="1">
    <citation type="journal article" date="2022" name="New Phytol.">
        <title>Evolutionary transition to the ectomycorrhizal habit in the genomes of a hyperdiverse lineage of mushroom-forming fungi.</title>
        <authorList>
            <person name="Looney B."/>
            <person name="Miyauchi S."/>
            <person name="Morin E."/>
            <person name="Drula E."/>
            <person name="Courty P.E."/>
            <person name="Kohler A."/>
            <person name="Kuo A."/>
            <person name="LaButti K."/>
            <person name="Pangilinan J."/>
            <person name="Lipzen A."/>
            <person name="Riley R."/>
            <person name="Andreopoulos W."/>
            <person name="He G."/>
            <person name="Johnson J."/>
            <person name="Nolan M."/>
            <person name="Tritt A."/>
            <person name="Barry K.W."/>
            <person name="Grigoriev I.V."/>
            <person name="Nagy L.G."/>
            <person name="Hibbett D."/>
            <person name="Henrissat B."/>
            <person name="Matheny P.B."/>
            <person name="Labbe J."/>
            <person name="Martin F.M."/>
        </authorList>
    </citation>
    <scope>NUCLEOTIDE SEQUENCE</scope>
    <source>
        <strain evidence="3">BPL690</strain>
    </source>
</reference>
<dbReference type="EMBL" id="WTXG01000035">
    <property type="protein sequence ID" value="KAI0297563.1"/>
    <property type="molecule type" value="Genomic_DNA"/>
</dbReference>
<dbReference type="SUPFAM" id="SSF54928">
    <property type="entry name" value="RNA-binding domain, RBD"/>
    <property type="match status" value="1"/>
</dbReference>
<dbReference type="PANTHER" id="PTHR48034">
    <property type="entry name" value="TRANSFORMER-2 SEX-DETERMINING PROTEIN-RELATED"/>
    <property type="match status" value="1"/>
</dbReference>
<accession>A0AAD4M0R3</accession>
<dbReference type="Proteomes" id="UP001203297">
    <property type="component" value="Unassembled WGS sequence"/>
</dbReference>
<dbReference type="AlphaFoldDB" id="A0AAD4M0R3"/>
<dbReference type="SMART" id="SM00360">
    <property type="entry name" value="RRM"/>
    <property type="match status" value="1"/>
</dbReference>
<name>A0AAD4M0R3_9AGAM</name>
<feature type="domain" description="RRM" evidence="2">
    <location>
        <begin position="36"/>
        <end position="114"/>
    </location>
</feature>
<dbReference type="GO" id="GO:0003723">
    <property type="term" value="F:RNA binding"/>
    <property type="evidence" value="ECO:0007669"/>
    <property type="project" value="UniProtKB-UniRule"/>
</dbReference>
<gene>
    <name evidence="3" type="ORF">B0F90DRAFT_1633957</name>
</gene>
<comment type="caution">
    <text evidence="3">The sequence shown here is derived from an EMBL/GenBank/DDBJ whole genome shotgun (WGS) entry which is preliminary data.</text>
</comment>
<dbReference type="PROSITE" id="PS50102">
    <property type="entry name" value="RRM"/>
    <property type="match status" value="1"/>
</dbReference>
<evidence type="ECO:0000259" key="2">
    <source>
        <dbReference type="PROSITE" id="PS50102"/>
    </source>
</evidence>
<dbReference type="Gene3D" id="3.30.70.330">
    <property type="match status" value="1"/>
</dbReference>
<sequence length="122" mass="13227">MARNEGVYASPSIHLSFLFLSFNNPASCDSGQNPGNNLHVSGLSSRVDTRDLESAFAKIGRVKKASVMYDPHTRESRGFGFVTMESVEEAEAAVTALNATELMGKTMTVEKVRLGKLMLGQD</sequence>
<dbReference type="InterPro" id="IPR012677">
    <property type="entry name" value="Nucleotide-bd_a/b_plait_sf"/>
</dbReference>
<evidence type="ECO:0000313" key="3">
    <source>
        <dbReference type="EMBL" id="KAI0297563.1"/>
    </source>
</evidence>
<protein>
    <recommendedName>
        <fullName evidence="2">RRM domain-containing protein</fullName>
    </recommendedName>
</protein>